<dbReference type="GO" id="GO:0009986">
    <property type="term" value="C:cell surface"/>
    <property type="evidence" value="ECO:0007669"/>
    <property type="project" value="TreeGrafter"/>
</dbReference>
<accession>L5LQC2</accession>
<dbReference type="FunFam" id="2.60.40.10:FF:000244">
    <property type="entry name" value="carcinoembryonic antigen-related cell adhesion molecule 16"/>
    <property type="match status" value="1"/>
</dbReference>
<dbReference type="PANTHER" id="PTHR44427:SF1">
    <property type="entry name" value="CARCINOEMBRYONIC ANTIGEN-RELATED CELL ADHESION MOLECULE 1"/>
    <property type="match status" value="1"/>
</dbReference>
<comment type="similarity">
    <text evidence="4">Belongs to the immunoglobulin superfamily. CEA family.</text>
</comment>
<keyword evidence="7" id="KW-1185">Reference proteome</keyword>
<dbReference type="PANTHER" id="PTHR44427">
    <property type="entry name" value="CARCINOEMBRYONIC ANTIGEN-RELATED CELL ADHESION MOLECULE 19"/>
    <property type="match status" value="1"/>
</dbReference>
<dbReference type="InterPro" id="IPR050831">
    <property type="entry name" value="CEA_cell_adhesion"/>
</dbReference>
<organism evidence="6 7">
    <name type="scientific">Myotis davidii</name>
    <name type="common">David's myotis</name>
    <dbReference type="NCBI Taxonomy" id="225400"/>
    <lineage>
        <taxon>Eukaryota</taxon>
        <taxon>Metazoa</taxon>
        <taxon>Chordata</taxon>
        <taxon>Craniata</taxon>
        <taxon>Vertebrata</taxon>
        <taxon>Euteleostomi</taxon>
        <taxon>Mammalia</taxon>
        <taxon>Eutheria</taxon>
        <taxon>Laurasiatheria</taxon>
        <taxon>Chiroptera</taxon>
        <taxon>Yangochiroptera</taxon>
        <taxon>Vespertilionidae</taxon>
        <taxon>Myotis</taxon>
    </lineage>
</organism>
<dbReference type="InterPro" id="IPR036179">
    <property type="entry name" value="Ig-like_dom_sf"/>
</dbReference>
<dbReference type="PROSITE" id="PS50835">
    <property type="entry name" value="IG_LIKE"/>
    <property type="match status" value="1"/>
</dbReference>
<dbReference type="SMART" id="SM00409">
    <property type="entry name" value="IG"/>
    <property type="match status" value="2"/>
</dbReference>
<dbReference type="EMBL" id="KB109253">
    <property type="protein sequence ID" value="ELK28286.1"/>
    <property type="molecule type" value="Genomic_DNA"/>
</dbReference>
<feature type="domain" description="Ig-like" evidence="5">
    <location>
        <begin position="89"/>
        <end position="172"/>
    </location>
</feature>
<dbReference type="GO" id="GO:0005886">
    <property type="term" value="C:plasma membrane"/>
    <property type="evidence" value="ECO:0007669"/>
    <property type="project" value="TreeGrafter"/>
</dbReference>
<evidence type="ECO:0000256" key="4">
    <source>
        <dbReference type="ARBA" id="ARBA00038222"/>
    </source>
</evidence>
<evidence type="ECO:0000313" key="6">
    <source>
        <dbReference type="EMBL" id="ELK28286.1"/>
    </source>
</evidence>
<evidence type="ECO:0000259" key="5">
    <source>
        <dbReference type="PROSITE" id="PS50835"/>
    </source>
</evidence>
<dbReference type="InterPro" id="IPR003599">
    <property type="entry name" value="Ig_sub"/>
</dbReference>
<evidence type="ECO:0000313" key="7">
    <source>
        <dbReference type="Proteomes" id="UP000010556"/>
    </source>
</evidence>
<name>L5LQC2_MYODS</name>
<reference evidence="7" key="1">
    <citation type="journal article" date="2013" name="Science">
        <title>Comparative analysis of bat genomes provides insight into the evolution of flight and immunity.</title>
        <authorList>
            <person name="Zhang G."/>
            <person name="Cowled C."/>
            <person name="Shi Z."/>
            <person name="Huang Z."/>
            <person name="Bishop-Lilly K.A."/>
            <person name="Fang X."/>
            <person name="Wynne J.W."/>
            <person name="Xiong Z."/>
            <person name="Baker M.L."/>
            <person name="Zhao W."/>
            <person name="Tachedjian M."/>
            <person name="Zhu Y."/>
            <person name="Zhou P."/>
            <person name="Jiang X."/>
            <person name="Ng J."/>
            <person name="Yang L."/>
            <person name="Wu L."/>
            <person name="Xiao J."/>
            <person name="Feng Y."/>
            <person name="Chen Y."/>
            <person name="Sun X."/>
            <person name="Zhang Y."/>
            <person name="Marsh G.A."/>
            <person name="Crameri G."/>
            <person name="Broder C.C."/>
            <person name="Frey K.G."/>
            <person name="Wang L.F."/>
            <person name="Wang J."/>
        </authorList>
    </citation>
    <scope>NUCLEOTIDE SEQUENCE [LARGE SCALE GENOMIC DNA]</scope>
</reference>
<keyword evidence="1" id="KW-0732">Signal</keyword>
<dbReference type="InterPro" id="IPR007110">
    <property type="entry name" value="Ig-like_dom"/>
</dbReference>
<dbReference type="Proteomes" id="UP000010556">
    <property type="component" value="Unassembled WGS sequence"/>
</dbReference>
<evidence type="ECO:0000256" key="1">
    <source>
        <dbReference type="ARBA" id="ARBA00022729"/>
    </source>
</evidence>
<dbReference type="Pfam" id="PF13927">
    <property type="entry name" value="Ig_3"/>
    <property type="match status" value="1"/>
</dbReference>
<evidence type="ECO:0000256" key="2">
    <source>
        <dbReference type="ARBA" id="ARBA00023180"/>
    </source>
</evidence>
<keyword evidence="3" id="KW-0393">Immunoglobulin domain</keyword>
<evidence type="ECO:0000256" key="3">
    <source>
        <dbReference type="ARBA" id="ARBA00023319"/>
    </source>
</evidence>
<gene>
    <name evidence="6" type="ORF">MDA_GLEAN10000721</name>
</gene>
<dbReference type="InterPro" id="IPR013783">
    <property type="entry name" value="Ig-like_fold"/>
</dbReference>
<dbReference type="GO" id="GO:0002682">
    <property type="term" value="P:regulation of immune system process"/>
    <property type="evidence" value="ECO:0007669"/>
    <property type="project" value="TreeGrafter"/>
</dbReference>
<dbReference type="Gene3D" id="2.60.40.10">
    <property type="entry name" value="Immunoglobulins"/>
    <property type="match status" value="2"/>
</dbReference>
<dbReference type="SUPFAM" id="SSF48726">
    <property type="entry name" value="Immunoglobulin"/>
    <property type="match status" value="2"/>
</dbReference>
<dbReference type="GO" id="GO:1990782">
    <property type="term" value="F:protein tyrosine kinase binding"/>
    <property type="evidence" value="ECO:0007669"/>
    <property type="project" value="TreeGrafter"/>
</dbReference>
<dbReference type="InterPro" id="IPR013106">
    <property type="entry name" value="Ig_V-set"/>
</dbReference>
<sequence length="175" mass="19930">MPPNARGFMWYRGEGAKFKNKIARLGLFPGHRAGPGHTGREQINFDGSLHIKRVTLEDTGIYTIVVYLPDYKREIGFGRLNVYERVRVPTILASNTTVKEHKDSVMLICGTNAVSIQWLFNGMTLWLTERMKLSWNERIITIDPVRREDAGNYQCEVSNPVSSAESEPVVLDVKY</sequence>
<dbReference type="SMART" id="SM00408">
    <property type="entry name" value="IGc2"/>
    <property type="match status" value="1"/>
</dbReference>
<dbReference type="AlphaFoldDB" id="L5LQC2"/>
<keyword evidence="2" id="KW-0325">Glycoprotein</keyword>
<protein>
    <submittedName>
        <fullName evidence="6">Carcinoembryonic antigen-related cell adhesion molecule 21</fullName>
    </submittedName>
</protein>
<dbReference type="InterPro" id="IPR003598">
    <property type="entry name" value="Ig_sub2"/>
</dbReference>
<dbReference type="GO" id="GO:0007165">
    <property type="term" value="P:signal transduction"/>
    <property type="evidence" value="ECO:0007669"/>
    <property type="project" value="TreeGrafter"/>
</dbReference>
<proteinExistence type="inferred from homology"/>
<dbReference type="Pfam" id="PF07686">
    <property type="entry name" value="V-set"/>
    <property type="match status" value="1"/>
</dbReference>